<feature type="transmembrane region" description="Helical" evidence="10">
    <location>
        <begin position="317"/>
        <end position="338"/>
    </location>
</feature>
<reference evidence="12" key="1">
    <citation type="submission" date="2020-01" db="EMBL/GenBank/DDBJ databases">
        <title>Draft genome sequence of the Termite Coptotermes fromosanus.</title>
        <authorList>
            <person name="Itakura S."/>
            <person name="Yosikawa Y."/>
            <person name="Umezawa K."/>
        </authorList>
    </citation>
    <scope>NUCLEOTIDE SEQUENCE [LARGE SCALE GENOMIC DNA]</scope>
</reference>
<organism evidence="11 12">
    <name type="scientific">Coptotermes formosanus</name>
    <name type="common">Formosan subterranean termite</name>
    <dbReference type="NCBI Taxonomy" id="36987"/>
    <lineage>
        <taxon>Eukaryota</taxon>
        <taxon>Metazoa</taxon>
        <taxon>Ecdysozoa</taxon>
        <taxon>Arthropoda</taxon>
        <taxon>Hexapoda</taxon>
        <taxon>Insecta</taxon>
        <taxon>Pterygota</taxon>
        <taxon>Neoptera</taxon>
        <taxon>Polyneoptera</taxon>
        <taxon>Dictyoptera</taxon>
        <taxon>Blattodea</taxon>
        <taxon>Blattoidea</taxon>
        <taxon>Termitoidae</taxon>
        <taxon>Rhinotermitidae</taxon>
        <taxon>Coptotermes</taxon>
    </lineage>
</organism>
<evidence type="ECO:0000313" key="12">
    <source>
        <dbReference type="Proteomes" id="UP000502823"/>
    </source>
</evidence>
<evidence type="ECO:0000256" key="1">
    <source>
        <dbReference type="ARBA" id="ARBA00004651"/>
    </source>
</evidence>
<accession>A0A6L2PR16</accession>
<evidence type="ECO:0000256" key="4">
    <source>
        <dbReference type="ARBA" id="ARBA00022692"/>
    </source>
</evidence>
<dbReference type="GO" id="GO:0004984">
    <property type="term" value="F:olfactory receptor activity"/>
    <property type="evidence" value="ECO:0007669"/>
    <property type="project" value="InterPro"/>
</dbReference>
<evidence type="ECO:0000256" key="8">
    <source>
        <dbReference type="ARBA" id="ARBA00023170"/>
    </source>
</evidence>
<dbReference type="AlphaFoldDB" id="A0A6L2PR16"/>
<evidence type="ECO:0000256" key="6">
    <source>
        <dbReference type="ARBA" id="ARBA00022989"/>
    </source>
</evidence>
<dbReference type="PANTHER" id="PTHR21137">
    <property type="entry name" value="ODORANT RECEPTOR"/>
    <property type="match status" value="1"/>
</dbReference>
<keyword evidence="8 10" id="KW-0675">Receptor</keyword>
<evidence type="ECO:0000256" key="7">
    <source>
        <dbReference type="ARBA" id="ARBA00023136"/>
    </source>
</evidence>
<evidence type="ECO:0000256" key="9">
    <source>
        <dbReference type="ARBA" id="ARBA00023224"/>
    </source>
</evidence>
<gene>
    <name evidence="11" type="ORF">Cfor_03167</name>
</gene>
<keyword evidence="3 10" id="KW-0716">Sensory transduction</keyword>
<dbReference type="OrthoDB" id="6597368at2759"/>
<evidence type="ECO:0000256" key="2">
    <source>
        <dbReference type="ARBA" id="ARBA00022475"/>
    </source>
</evidence>
<keyword evidence="12" id="KW-1185">Reference proteome</keyword>
<keyword evidence="4 10" id="KW-0812">Transmembrane</keyword>
<dbReference type="EMBL" id="BLKM01000442">
    <property type="protein sequence ID" value="GFG33622.1"/>
    <property type="molecule type" value="Genomic_DNA"/>
</dbReference>
<keyword evidence="7 10" id="KW-0472">Membrane</keyword>
<feature type="transmembrane region" description="Helical" evidence="10">
    <location>
        <begin position="76"/>
        <end position="99"/>
    </location>
</feature>
<keyword evidence="2" id="KW-1003">Cell membrane</keyword>
<dbReference type="GO" id="GO:0007165">
    <property type="term" value="P:signal transduction"/>
    <property type="evidence" value="ECO:0007669"/>
    <property type="project" value="UniProtKB-KW"/>
</dbReference>
<dbReference type="GO" id="GO:0005549">
    <property type="term" value="F:odorant binding"/>
    <property type="evidence" value="ECO:0007669"/>
    <property type="project" value="InterPro"/>
</dbReference>
<evidence type="ECO:0000256" key="5">
    <source>
        <dbReference type="ARBA" id="ARBA00022725"/>
    </source>
</evidence>
<dbReference type="GO" id="GO:0005886">
    <property type="term" value="C:plasma membrane"/>
    <property type="evidence" value="ECO:0007669"/>
    <property type="project" value="UniProtKB-SubCell"/>
</dbReference>
<proteinExistence type="inferred from homology"/>
<comment type="caution">
    <text evidence="11">The sequence shown here is derived from an EMBL/GenBank/DDBJ whole genome shotgun (WGS) entry which is preliminary data.</text>
</comment>
<feature type="transmembrane region" description="Helical" evidence="10">
    <location>
        <begin position="286"/>
        <end position="305"/>
    </location>
</feature>
<protein>
    <recommendedName>
        <fullName evidence="10">Odorant receptor</fullName>
    </recommendedName>
</protein>
<dbReference type="Proteomes" id="UP000502823">
    <property type="component" value="Unassembled WGS sequence"/>
</dbReference>
<sequence length="392" mass="44947">MNSSENKPHVINNILVVNLKLLKLVGLWQGNISTQKDSWTIKLYTIYRWALLFIMCLHTATEYLDIVFTWGDLENLAANGSVTLIYTACIMKQTVFLLYEKHLQHLVQTLQSGYLATSLRWTKDHYKILHDADRRAHAASWRYYYLVIATIIAFFTTAILTSYGTAFGLEGFRQGNQTVKTLVFKAWFPFDIQQSGYFEIAFCFQIISCTMGPAINSGMDTFLVSVIINCCGEFKVLKYSLRTIKERAGELLTLEECSTLGNSSAHEEFESEENVRREKTGLSTVLFFQFFSSTCTICLILFYLALNLDADGIMNQLSFCGLMAIALTQLLLFCWYGNDLTYEVTDFITLHNLVGGDVINFRKYLKYDCCHLKCTSCYLKQECCYRKSLIMM</sequence>
<dbReference type="InterPro" id="IPR004117">
    <property type="entry name" value="7tm6_olfct_rcpt"/>
</dbReference>
<dbReference type="Pfam" id="PF02949">
    <property type="entry name" value="7tm_6"/>
    <property type="match status" value="1"/>
</dbReference>
<evidence type="ECO:0000313" key="11">
    <source>
        <dbReference type="EMBL" id="GFG33622.1"/>
    </source>
</evidence>
<comment type="caution">
    <text evidence="10">Lacks conserved residue(s) required for the propagation of feature annotation.</text>
</comment>
<feature type="transmembrane region" description="Helical" evidence="10">
    <location>
        <begin position="143"/>
        <end position="163"/>
    </location>
</feature>
<evidence type="ECO:0000256" key="3">
    <source>
        <dbReference type="ARBA" id="ARBA00022606"/>
    </source>
</evidence>
<name>A0A6L2PR16_COPFO</name>
<comment type="subcellular location">
    <subcellularLocation>
        <location evidence="1 10">Cell membrane</location>
        <topology evidence="1 10">Multi-pass membrane protein</topology>
    </subcellularLocation>
</comment>
<evidence type="ECO:0000256" key="10">
    <source>
        <dbReference type="RuleBase" id="RU351113"/>
    </source>
</evidence>
<comment type="similarity">
    <text evidence="10">Belongs to the insect chemoreceptor superfamily. Heteromeric odorant receptor channel (TC 1.A.69) family.</text>
</comment>
<feature type="transmembrane region" description="Helical" evidence="10">
    <location>
        <begin position="46"/>
        <end position="64"/>
    </location>
</feature>
<keyword evidence="5 10" id="KW-0552">Olfaction</keyword>
<keyword evidence="9 10" id="KW-0807">Transducer</keyword>
<dbReference type="PANTHER" id="PTHR21137:SF35">
    <property type="entry name" value="ODORANT RECEPTOR 19A-RELATED"/>
    <property type="match status" value="1"/>
</dbReference>
<dbReference type="InParanoid" id="A0A6L2PR16"/>
<keyword evidence="6 10" id="KW-1133">Transmembrane helix</keyword>